<dbReference type="InParanoid" id="A0A7M7SZ77"/>
<dbReference type="RefSeq" id="XP_030842221.1">
    <property type="nucleotide sequence ID" value="XM_030986361.1"/>
</dbReference>
<protein>
    <submittedName>
        <fullName evidence="2">Uncharacterized protein</fullName>
    </submittedName>
</protein>
<reference evidence="2" key="2">
    <citation type="submission" date="2021-01" db="UniProtKB">
        <authorList>
            <consortium name="EnsemblMetazoa"/>
        </authorList>
    </citation>
    <scope>IDENTIFICATION</scope>
</reference>
<feature type="region of interest" description="Disordered" evidence="1">
    <location>
        <begin position="265"/>
        <end position="294"/>
    </location>
</feature>
<sequence>MALLQGKPRTITGDFLFSQQELVSDAASNNNNDTAKEKKVSKIPSRCELNCKVGSLTVYELSDSRKTPFLILPKIRKVSRHKHDKEFFCLEYGTETDRFNIFLTIEDKSDADQWELKLCNITGQTPHIRPRAQTGDRPRRPNNKTRIDPLSSPSAPEGFSLAEQDGGDVPPTNDDATDETSRRDGQRTPRESHLGDVVGYETVSPNPPNSPNSGLIDEIYNKDCTDIVLEKTILKLKEYQQQEQQHQHETNDDRSSEILPLESRDRMDISQSSDQPSSGSVDFGMSRPGPLRPTEPAYQCTHLEIECSQENSSLTINKKDLDTGKLKDMFICYRGSVYLKSCPEILQSQLFQGTRILQVNKQKLVGARAADKAIDYIESSAGQTVDLLVQLFPLGVRVRLCVQSVAALGITLHGNEIMSMNEDGVMSRIADGLRCVCPALSTTDMPSPSAEQRSITAIGDRHVPFDATSEVVKYMLDSAIKSGNGNLVLQLQPTEFCQAIAHNALQRCIAEDPDAILNPRPHRRPSLVQSLMSNLPS</sequence>
<feature type="compositionally biased region" description="Basic and acidic residues" evidence="1">
    <location>
        <begin position="179"/>
        <end position="194"/>
    </location>
</feature>
<feature type="compositionally biased region" description="Low complexity" evidence="1">
    <location>
        <begin position="270"/>
        <end position="280"/>
    </location>
</feature>
<evidence type="ECO:0000313" key="3">
    <source>
        <dbReference type="Proteomes" id="UP000007110"/>
    </source>
</evidence>
<dbReference type="AlphaFoldDB" id="A0A7M7SZ77"/>
<keyword evidence="3" id="KW-1185">Reference proteome</keyword>
<dbReference type="GeneID" id="105445872"/>
<dbReference type="Proteomes" id="UP000007110">
    <property type="component" value="Unassembled WGS sequence"/>
</dbReference>
<organism evidence="2 3">
    <name type="scientific">Strongylocentrotus purpuratus</name>
    <name type="common">Purple sea urchin</name>
    <dbReference type="NCBI Taxonomy" id="7668"/>
    <lineage>
        <taxon>Eukaryota</taxon>
        <taxon>Metazoa</taxon>
        <taxon>Echinodermata</taxon>
        <taxon>Eleutherozoa</taxon>
        <taxon>Echinozoa</taxon>
        <taxon>Echinoidea</taxon>
        <taxon>Euechinoidea</taxon>
        <taxon>Echinacea</taxon>
        <taxon>Camarodonta</taxon>
        <taxon>Echinidea</taxon>
        <taxon>Strongylocentrotidae</taxon>
        <taxon>Strongylocentrotus</taxon>
    </lineage>
</organism>
<reference evidence="3" key="1">
    <citation type="submission" date="2015-02" db="EMBL/GenBank/DDBJ databases">
        <title>Genome sequencing for Strongylocentrotus purpuratus.</title>
        <authorList>
            <person name="Murali S."/>
            <person name="Liu Y."/>
            <person name="Vee V."/>
            <person name="English A."/>
            <person name="Wang M."/>
            <person name="Skinner E."/>
            <person name="Han Y."/>
            <person name="Muzny D.M."/>
            <person name="Worley K.C."/>
            <person name="Gibbs R.A."/>
        </authorList>
    </citation>
    <scope>NUCLEOTIDE SEQUENCE</scope>
</reference>
<dbReference type="KEGG" id="spu:105445872"/>
<evidence type="ECO:0000313" key="2">
    <source>
        <dbReference type="EnsemblMetazoa" id="XP_030842221"/>
    </source>
</evidence>
<dbReference type="OrthoDB" id="10159561at2759"/>
<name>A0A7M7SZ77_STRPU</name>
<proteinExistence type="predicted"/>
<accession>A0A7M7SZ77</accession>
<dbReference type="EnsemblMetazoa" id="XM_030986361">
    <property type="protein sequence ID" value="XP_030842221"/>
    <property type="gene ID" value="LOC105445872"/>
</dbReference>
<evidence type="ECO:0000256" key="1">
    <source>
        <dbReference type="SAM" id="MobiDB-lite"/>
    </source>
</evidence>
<feature type="region of interest" description="Disordered" evidence="1">
    <location>
        <begin position="125"/>
        <end position="217"/>
    </location>
</feature>